<name>A0A1M6K8P6_9BACT</name>
<dbReference type="AlphaFoldDB" id="A0A1M6K8P6"/>
<dbReference type="InterPro" id="IPR011990">
    <property type="entry name" value="TPR-like_helical_dom_sf"/>
</dbReference>
<dbReference type="Pfam" id="PF12771">
    <property type="entry name" value="SusD-like_2"/>
    <property type="match status" value="1"/>
</dbReference>
<proteinExistence type="predicted"/>
<evidence type="ECO:0000313" key="2">
    <source>
        <dbReference type="Proteomes" id="UP000184050"/>
    </source>
</evidence>
<reference evidence="1 2" key="1">
    <citation type="submission" date="2016-11" db="EMBL/GenBank/DDBJ databases">
        <authorList>
            <person name="Jaros S."/>
            <person name="Januszkiewicz K."/>
            <person name="Wedrychowicz H."/>
        </authorList>
    </citation>
    <scope>NUCLEOTIDE SEQUENCE [LARGE SCALE GENOMIC DNA]</scope>
    <source>
        <strain evidence="1 2">DSM 27063</strain>
    </source>
</reference>
<dbReference type="Proteomes" id="UP000184050">
    <property type="component" value="Unassembled WGS sequence"/>
</dbReference>
<dbReference type="OrthoDB" id="1109828at2"/>
<evidence type="ECO:0000313" key="1">
    <source>
        <dbReference type="EMBL" id="SHJ55341.1"/>
    </source>
</evidence>
<sequence>MLFVFIFASCEDFDEMNTNPDLAISVTPDMLATTLILDITRDELATTKGFMRPFMLDKYIVWGEFIDANEQLNGLGRTNFSDYLMITNAKKMVTYAEEMGDPELINSYTALSHFIRAWIFFNLTLEVGDIPYNDAVLAENSGIIKPEYDTQKSVIEGVLNELKEANKLFAQGENFKGDPIYNGDVKKWQRAVNSFRLNVLIQLSNKENDTELNIANRFKQIFQNEPQLNDNSDNFALKYSDATGERYPFSKPNPFSIYPIISSKLIDSLKTLKDYRLFYYASPSPVRIDEGIEATSFDAYVGIDPALSFSDAGEIVGTNDYSMINERYFLSSGEPIALISYTQLNFNIAEAALRGWISGDPETFYNLGIESALNFVATNTPDDELYHHAMKITPAYVENYLSSEPVKLRSSFDDKLSQILTQKYISTFLQIPRSAFYDHRRTGYPVLPFDPATNMNNPSDKFPVRWMYPQVELDYNTDNAKEAIDRQYDGIDDNNGIMWLLK</sequence>
<dbReference type="EMBL" id="FQZE01000022">
    <property type="protein sequence ID" value="SHJ55341.1"/>
    <property type="molecule type" value="Genomic_DNA"/>
</dbReference>
<gene>
    <name evidence="1" type="ORF">SAMN05444280_12278</name>
</gene>
<dbReference type="InterPro" id="IPR041662">
    <property type="entry name" value="SusD-like_2"/>
</dbReference>
<organism evidence="1 2">
    <name type="scientific">Tangfeifania diversioriginum</name>
    <dbReference type="NCBI Taxonomy" id="1168035"/>
    <lineage>
        <taxon>Bacteria</taxon>
        <taxon>Pseudomonadati</taxon>
        <taxon>Bacteroidota</taxon>
        <taxon>Bacteroidia</taxon>
        <taxon>Marinilabiliales</taxon>
        <taxon>Prolixibacteraceae</taxon>
        <taxon>Tangfeifania</taxon>
    </lineage>
</organism>
<dbReference type="SUPFAM" id="SSF48452">
    <property type="entry name" value="TPR-like"/>
    <property type="match status" value="1"/>
</dbReference>
<keyword evidence="2" id="KW-1185">Reference proteome</keyword>
<dbReference type="STRING" id="1168035.SAMN05444280_12278"/>
<protein>
    <submittedName>
        <fullName evidence="1">Starch-binding associating with outer membrane</fullName>
    </submittedName>
</protein>
<dbReference type="Gene3D" id="1.25.40.390">
    <property type="match status" value="1"/>
</dbReference>
<accession>A0A1M6K8P6</accession>